<proteinExistence type="predicted"/>
<dbReference type="EMBL" id="HBGY01019952">
    <property type="protein sequence ID" value="CAD9588582.1"/>
    <property type="molecule type" value="Transcribed_RNA"/>
</dbReference>
<feature type="region of interest" description="Disordered" evidence="1">
    <location>
        <begin position="510"/>
        <end position="563"/>
    </location>
</feature>
<dbReference type="AlphaFoldDB" id="A0A7S2KW43"/>
<organism evidence="2">
    <name type="scientific">Leptocylindrus danicus</name>
    <dbReference type="NCBI Taxonomy" id="163516"/>
    <lineage>
        <taxon>Eukaryota</taxon>
        <taxon>Sar</taxon>
        <taxon>Stramenopiles</taxon>
        <taxon>Ochrophyta</taxon>
        <taxon>Bacillariophyta</taxon>
        <taxon>Coscinodiscophyceae</taxon>
        <taxon>Chaetocerotophycidae</taxon>
        <taxon>Leptocylindrales</taxon>
        <taxon>Leptocylindraceae</taxon>
        <taxon>Leptocylindrus</taxon>
    </lineage>
</organism>
<feature type="compositionally biased region" description="Low complexity" evidence="1">
    <location>
        <begin position="544"/>
        <end position="553"/>
    </location>
</feature>
<reference evidence="2" key="1">
    <citation type="submission" date="2021-01" db="EMBL/GenBank/DDBJ databases">
        <authorList>
            <person name="Corre E."/>
            <person name="Pelletier E."/>
            <person name="Niang G."/>
            <person name="Scheremetjew M."/>
            <person name="Finn R."/>
            <person name="Kale V."/>
            <person name="Holt S."/>
            <person name="Cochrane G."/>
            <person name="Meng A."/>
            <person name="Brown T."/>
            <person name="Cohen L."/>
        </authorList>
    </citation>
    <scope>NUCLEOTIDE SEQUENCE</scope>
    <source>
        <strain evidence="2">B650</strain>
    </source>
</reference>
<feature type="region of interest" description="Disordered" evidence="1">
    <location>
        <begin position="299"/>
        <end position="338"/>
    </location>
</feature>
<evidence type="ECO:0000256" key="1">
    <source>
        <dbReference type="SAM" id="MobiDB-lite"/>
    </source>
</evidence>
<gene>
    <name evidence="2" type="ORF">LDAN0321_LOCUS12616</name>
</gene>
<protein>
    <submittedName>
        <fullName evidence="2">Uncharacterized protein</fullName>
    </submittedName>
</protein>
<name>A0A7S2KW43_9STRA</name>
<feature type="compositionally biased region" description="Low complexity" evidence="1">
    <location>
        <begin position="523"/>
        <end position="534"/>
    </location>
</feature>
<evidence type="ECO:0000313" key="2">
    <source>
        <dbReference type="EMBL" id="CAD9588582.1"/>
    </source>
</evidence>
<sequence length="878" mass="96003">MSDQAQYYRITYKGVVALLAEEGSNKKSGAYLGYGEVIKSCEVKNLEVHGSASSTYTDFSVSHRTASTSSVPLPLSNGGQHSSYSGGVKFVRIDKVLTGGYAVDTHVHGNSVVRQPLHLQQEDTTASGEDELTSYGYLYTKRNSRSIAERVDAPQLCEAGSFAYRICSSSPVCVLVGPAADAPTTKAMLLPNSVHNVCLKVQHSGSEAIFLRLSHCRGWICDRLLGVQKVSGGVRRHIMVAQECIGQQPLKGAGTSVSLASIPMPKKSPVRNGSRLHRHAMETPRKLRLQGHGLIRDVASTSHETGPDRNSSDTTIESVASPTISQLSDDSITTTPRHIPSELIPESAANNAAAKQVTTASVDTPNFFLMRVVAPLGLKILDAPQFQVNNLIHGQNHPSTPNMRAAIDSIEPKKSRILPYGTLFEASKRITNSGVYSPGAGLVKLSDNSGWAIIPRQDELEQQFGNLDGVKSSALSAVQEVGNAIIDSENSCRVWLRILPSNGILVSCPPPPVTSDETHRDASPTSSVGGSSISNRFLRKADSDGGSSVGGNSLMEGPFRTPRKDHREHMNLISRPIIIPCGTCVEVETSVQDEKIKLETTLPKLLPQNFARIRGGQGWIPTHLDGEDFSMEVEEPEVRVGSFWFRVQSKRGIVVRQGPSRKALPITSDRGDEFRFECGEFLRASEILTVFSTENGLKYSESFAKLYRKSNVVRSQVASKARESIVEHTPTLIDLTRPGEWVAVHSYGRLYLEECSVPPSIERHRAGWRYNAVLESGTQVRHGPSFLADKSNKLLRAGESVLITERVTAHGDQVTWLRLKDGHGWVHDIEEDGRIVMIAHSLKWRQRADTQSRVKEGEYKGLISRIFSNDNASSVVSL</sequence>
<accession>A0A7S2KW43</accession>
<feature type="compositionally biased region" description="Polar residues" evidence="1">
    <location>
        <begin position="312"/>
        <end position="336"/>
    </location>
</feature>